<organism evidence="3 4">
    <name type="scientific">Penicillium freii</name>
    <dbReference type="NCBI Taxonomy" id="48697"/>
    <lineage>
        <taxon>Eukaryota</taxon>
        <taxon>Fungi</taxon>
        <taxon>Dikarya</taxon>
        <taxon>Ascomycota</taxon>
        <taxon>Pezizomycotina</taxon>
        <taxon>Eurotiomycetes</taxon>
        <taxon>Eurotiomycetidae</taxon>
        <taxon>Eurotiales</taxon>
        <taxon>Aspergillaceae</taxon>
        <taxon>Penicillium</taxon>
    </lineage>
</organism>
<feature type="region of interest" description="Disordered" evidence="1">
    <location>
        <begin position="103"/>
        <end position="264"/>
    </location>
</feature>
<accession>A0A101MP36</accession>
<sequence length="386" mass="41241">MSNGDYGKLAIATAAILGILTLGALAYLVVWYLRQRLCARRLRRQQSQGNDQFDQSAVSLAEDTSRTLDDFLMKDIQPERSSIMFSRSESGSPSITIIIDDTDDADRCKSSPQPYLTKQHTAPSSSADTYTSTQTSSDPDDLRSDQTQWSSSGQRSSSTTPRASISSSAIPISRSSQISTTASVSTPSDQAQRGSSGQHSLTTSPRESISSSVIPTSRSSQVWTTTSDSTRSDQAQRGSWGQHSLTTTPRASISSSVIPTAGSSQVWTTTSAGTERFSLLSQSSNYSRRSQSPGGPLAARSSQLYARRSSASGATSDPAQTGVLQSVSRILNEAETSRMAYSRNIHSVGSMSPTSPGSPVLVDVSPEDDMPQWTSVPPTPFPFGHV</sequence>
<evidence type="ECO:0000256" key="1">
    <source>
        <dbReference type="SAM" id="MobiDB-lite"/>
    </source>
</evidence>
<feature type="compositionally biased region" description="Polar residues" evidence="1">
    <location>
        <begin position="180"/>
        <end position="207"/>
    </location>
</feature>
<protein>
    <submittedName>
        <fullName evidence="3">Uncharacterized protein</fullName>
    </submittedName>
</protein>
<feature type="region of interest" description="Disordered" evidence="1">
    <location>
        <begin position="282"/>
        <end position="321"/>
    </location>
</feature>
<feature type="transmembrane region" description="Helical" evidence="2">
    <location>
        <begin position="6"/>
        <end position="33"/>
    </location>
</feature>
<keyword evidence="2" id="KW-1133">Transmembrane helix</keyword>
<evidence type="ECO:0000313" key="3">
    <source>
        <dbReference type="EMBL" id="KUM64099.1"/>
    </source>
</evidence>
<feature type="compositionally biased region" description="Low complexity" evidence="1">
    <location>
        <begin position="282"/>
        <end position="292"/>
    </location>
</feature>
<feature type="region of interest" description="Disordered" evidence="1">
    <location>
        <begin position="346"/>
        <end position="386"/>
    </location>
</feature>
<dbReference type="STRING" id="48697.A0A101MP36"/>
<dbReference type="Proteomes" id="UP000055045">
    <property type="component" value="Unassembled WGS sequence"/>
</dbReference>
<keyword evidence="2" id="KW-0812">Transmembrane</keyword>
<comment type="caution">
    <text evidence="3">The sequence shown here is derived from an EMBL/GenBank/DDBJ whole genome shotgun (WGS) entry which is preliminary data.</text>
</comment>
<reference evidence="3 4" key="1">
    <citation type="submission" date="2015-10" db="EMBL/GenBank/DDBJ databases">
        <title>Genome sequencing of Penicillium freii.</title>
        <authorList>
            <person name="Nguyen H.D."/>
            <person name="Visagie C.M."/>
            <person name="Seifert K.A."/>
        </authorList>
    </citation>
    <scope>NUCLEOTIDE SEQUENCE [LARGE SCALE GENOMIC DNA]</scope>
    <source>
        <strain evidence="3 4">DAOM 242723</strain>
    </source>
</reference>
<feature type="compositionally biased region" description="Low complexity" evidence="1">
    <location>
        <begin position="208"/>
        <end position="220"/>
    </location>
</feature>
<gene>
    <name evidence="3" type="ORF">ACN42_g3000</name>
</gene>
<keyword evidence="2" id="KW-0472">Membrane</keyword>
<dbReference type="AlphaFoldDB" id="A0A101MP36"/>
<feature type="compositionally biased region" description="Polar residues" evidence="1">
    <location>
        <begin position="346"/>
        <end position="357"/>
    </location>
</feature>
<feature type="compositionally biased region" description="Polar residues" evidence="1">
    <location>
        <begin position="300"/>
        <end position="321"/>
    </location>
</feature>
<evidence type="ECO:0000256" key="2">
    <source>
        <dbReference type="SAM" id="Phobius"/>
    </source>
</evidence>
<evidence type="ECO:0000313" key="4">
    <source>
        <dbReference type="Proteomes" id="UP000055045"/>
    </source>
</evidence>
<feature type="compositionally biased region" description="Polar residues" evidence="1">
    <location>
        <begin position="110"/>
        <end position="137"/>
    </location>
</feature>
<dbReference type="EMBL" id="LLXE01000056">
    <property type="protein sequence ID" value="KUM64099.1"/>
    <property type="molecule type" value="Genomic_DNA"/>
</dbReference>
<proteinExistence type="predicted"/>
<keyword evidence="4" id="KW-1185">Reference proteome</keyword>
<feature type="compositionally biased region" description="Polar residues" evidence="1">
    <location>
        <begin position="221"/>
        <end position="264"/>
    </location>
</feature>
<feature type="compositionally biased region" description="Low complexity" evidence="1">
    <location>
        <begin position="146"/>
        <end position="179"/>
    </location>
</feature>
<name>A0A101MP36_PENFR</name>
<feature type="compositionally biased region" description="Pro residues" evidence="1">
    <location>
        <begin position="377"/>
        <end position="386"/>
    </location>
</feature>